<evidence type="ECO:0000256" key="2">
    <source>
        <dbReference type="ARBA" id="ARBA00023125"/>
    </source>
</evidence>
<dbReference type="EMBL" id="NESN01000001">
    <property type="protein sequence ID" value="PUE55156.1"/>
    <property type="molecule type" value="Genomic_DNA"/>
</dbReference>
<dbReference type="PANTHER" id="PTHR46796:SF12">
    <property type="entry name" value="HTH-TYPE DNA-BINDING TRANSCRIPTIONAL ACTIVATOR EUTR"/>
    <property type="match status" value="1"/>
</dbReference>
<dbReference type="Pfam" id="PF12833">
    <property type="entry name" value="HTH_18"/>
    <property type="match status" value="1"/>
</dbReference>
<dbReference type="InterPro" id="IPR018060">
    <property type="entry name" value="HTH_AraC"/>
</dbReference>
<feature type="domain" description="HTH araC/xylS-type" evidence="4">
    <location>
        <begin position="222"/>
        <end position="322"/>
    </location>
</feature>
<dbReference type="SMART" id="SM00342">
    <property type="entry name" value="HTH_ARAC"/>
    <property type="match status" value="1"/>
</dbReference>
<name>A0A315EB28_9BURK</name>
<evidence type="ECO:0000256" key="3">
    <source>
        <dbReference type="ARBA" id="ARBA00023163"/>
    </source>
</evidence>
<dbReference type="OrthoDB" id="185346at2"/>
<sequence>MGSSAPHHAPDSPWVQVLDTQDMDQHALAQQGWALHYEQLSPGQFKGRIHQVQLPEVTLLREDTSIALRQRGRLDDSVYGFAMALQDSPDLFFNGQRVPAHAIMCGKGDEVDLTTPPHFTLIAVVVERSLLNPLWERMYQKPLAHWLEKQLVLQTTDIKAQNLRDLQLTVLDQASALAHRQHDPQALRQLRDEILMEWLEALPAQVDTSELPNLERRKKLVDRACELMMGHADEPLSILEVCSRVGTSRRKLNYCFQDVLGTTPIKYLRSLRLNSVRRALRQAAPGETIQDIASHWGFWHLSQFAQDYKHLFGELPSDTLRQR</sequence>
<keyword evidence="3" id="KW-0804">Transcription</keyword>
<keyword evidence="6" id="KW-1185">Reference proteome</keyword>
<dbReference type="GO" id="GO:0043565">
    <property type="term" value="F:sequence-specific DNA binding"/>
    <property type="evidence" value="ECO:0007669"/>
    <property type="project" value="InterPro"/>
</dbReference>
<reference evidence="5 6" key="1">
    <citation type="submission" date="2017-04" db="EMBL/GenBank/DDBJ databases">
        <title>Unexpected and diverse lifestyles within the genus Limnohabitans.</title>
        <authorList>
            <person name="Kasalicky V."/>
            <person name="Mehrshad M."/>
            <person name="Andrei S.-A."/>
            <person name="Salcher M."/>
            <person name="Kratochvilova H."/>
            <person name="Simek K."/>
            <person name="Ghai R."/>
        </authorList>
    </citation>
    <scope>NUCLEOTIDE SEQUENCE [LARGE SCALE GENOMIC DNA]</scope>
    <source>
        <strain evidence="5 6">II-B4</strain>
    </source>
</reference>
<comment type="caution">
    <text evidence="5">The sequence shown here is derived from an EMBL/GenBank/DDBJ whole genome shotgun (WGS) entry which is preliminary data.</text>
</comment>
<dbReference type="Gene3D" id="1.10.10.60">
    <property type="entry name" value="Homeodomain-like"/>
    <property type="match status" value="1"/>
</dbReference>
<dbReference type="Proteomes" id="UP000250790">
    <property type="component" value="Unassembled WGS sequence"/>
</dbReference>
<gene>
    <name evidence="5" type="ORF">B9Z37_00740</name>
</gene>
<dbReference type="GO" id="GO:0003700">
    <property type="term" value="F:DNA-binding transcription factor activity"/>
    <property type="evidence" value="ECO:0007669"/>
    <property type="project" value="InterPro"/>
</dbReference>
<dbReference type="SUPFAM" id="SSF46689">
    <property type="entry name" value="Homeodomain-like"/>
    <property type="match status" value="1"/>
</dbReference>
<dbReference type="InterPro" id="IPR009057">
    <property type="entry name" value="Homeodomain-like_sf"/>
</dbReference>
<evidence type="ECO:0000256" key="1">
    <source>
        <dbReference type="ARBA" id="ARBA00023015"/>
    </source>
</evidence>
<dbReference type="PROSITE" id="PS00041">
    <property type="entry name" value="HTH_ARAC_FAMILY_1"/>
    <property type="match status" value="1"/>
</dbReference>
<dbReference type="InterPro" id="IPR018062">
    <property type="entry name" value="HTH_AraC-typ_CS"/>
</dbReference>
<organism evidence="5 6">
    <name type="scientific">Limnohabitans parvus II-B4</name>
    <dbReference type="NCBI Taxonomy" id="1293052"/>
    <lineage>
        <taxon>Bacteria</taxon>
        <taxon>Pseudomonadati</taxon>
        <taxon>Pseudomonadota</taxon>
        <taxon>Betaproteobacteria</taxon>
        <taxon>Burkholderiales</taxon>
        <taxon>Comamonadaceae</taxon>
        <taxon>Limnohabitans</taxon>
    </lineage>
</organism>
<keyword evidence="1" id="KW-0805">Transcription regulation</keyword>
<evidence type="ECO:0000313" key="6">
    <source>
        <dbReference type="Proteomes" id="UP000250790"/>
    </source>
</evidence>
<dbReference type="InterPro" id="IPR050204">
    <property type="entry name" value="AraC_XylS_family_regulators"/>
</dbReference>
<dbReference type="AlphaFoldDB" id="A0A315EB28"/>
<dbReference type="PANTHER" id="PTHR46796">
    <property type="entry name" value="HTH-TYPE TRANSCRIPTIONAL ACTIVATOR RHAS-RELATED"/>
    <property type="match status" value="1"/>
</dbReference>
<dbReference type="PROSITE" id="PS01124">
    <property type="entry name" value="HTH_ARAC_FAMILY_2"/>
    <property type="match status" value="1"/>
</dbReference>
<proteinExistence type="predicted"/>
<keyword evidence="2" id="KW-0238">DNA-binding</keyword>
<evidence type="ECO:0000313" key="5">
    <source>
        <dbReference type="EMBL" id="PUE55156.1"/>
    </source>
</evidence>
<dbReference type="RefSeq" id="WP_108311162.1">
    <property type="nucleotide sequence ID" value="NZ_NESN01000001.1"/>
</dbReference>
<accession>A0A315EB28</accession>
<protein>
    <recommendedName>
        <fullName evidence="4">HTH araC/xylS-type domain-containing protein</fullName>
    </recommendedName>
</protein>
<evidence type="ECO:0000259" key="4">
    <source>
        <dbReference type="PROSITE" id="PS01124"/>
    </source>
</evidence>